<dbReference type="STRING" id="196164.gene:10740661"/>
<dbReference type="Proteomes" id="UP000001409">
    <property type="component" value="Chromosome"/>
</dbReference>
<reference evidence="6 7" key="1">
    <citation type="journal article" date="2003" name="Genome Res.">
        <title>Comparative complete genome sequence analysis of the amino acid replacements responsible for the thermostability of Corynebacterium efficiens.</title>
        <authorList>
            <person name="Nishio Y."/>
            <person name="Nakamura Y."/>
            <person name="Kawarabayasi Y."/>
            <person name="Usuda Y."/>
            <person name="Kimura E."/>
            <person name="Sugimoto S."/>
            <person name="Matsui K."/>
            <person name="Yamagishi A."/>
            <person name="Kikuchi H."/>
            <person name="Ikeo K."/>
            <person name="Gojobori T."/>
        </authorList>
    </citation>
    <scope>NUCLEOTIDE SEQUENCE [LARGE SCALE GENOMIC DNA]</scope>
    <source>
        <strain evidence="7">DSM 44549 / YS-314 / AJ 12310 / JCM 11189 / NBRC 100395</strain>
    </source>
</reference>
<keyword evidence="7" id="KW-1185">Reference proteome</keyword>
<dbReference type="PANTHER" id="PTHR46648:SF1">
    <property type="entry name" value="ADENOSINE 5'-MONOPHOSPHORAMIDASE HNT1"/>
    <property type="match status" value="1"/>
</dbReference>
<evidence type="ECO:0000256" key="1">
    <source>
        <dbReference type="PIRSR" id="PIRSR601310-1"/>
    </source>
</evidence>
<dbReference type="eggNOG" id="COG0537">
    <property type="taxonomic scope" value="Bacteria"/>
</dbReference>
<feature type="transmembrane region" description="Helical" evidence="4">
    <location>
        <begin position="286"/>
        <end position="309"/>
    </location>
</feature>
<keyword evidence="4" id="KW-1133">Transmembrane helix</keyword>
<evidence type="ECO:0000256" key="4">
    <source>
        <dbReference type="SAM" id="Phobius"/>
    </source>
</evidence>
<dbReference type="CDD" id="cd01277">
    <property type="entry name" value="HINT_subgroup"/>
    <property type="match status" value="1"/>
</dbReference>
<evidence type="ECO:0000313" key="6">
    <source>
        <dbReference type="EMBL" id="BAC17075.1"/>
    </source>
</evidence>
<feature type="transmembrane region" description="Helical" evidence="4">
    <location>
        <begin position="211"/>
        <end position="230"/>
    </location>
</feature>
<dbReference type="GO" id="GO:0003824">
    <property type="term" value="F:catalytic activity"/>
    <property type="evidence" value="ECO:0007669"/>
    <property type="project" value="InterPro"/>
</dbReference>
<dbReference type="InterPro" id="IPR001310">
    <property type="entry name" value="Histidine_triad_HIT"/>
</dbReference>
<name>Q8FTW3_COREF</name>
<dbReference type="PROSITE" id="PS51084">
    <property type="entry name" value="HIT_2"/>
    <property type="match status" value="1"/>
</dbReference>
<dbReference type="GO" id="GO:0009117">
    <property type="term" value="P:nucleotide metabolic process"/>
    <property type="evidence" value="ECO:0007669"/>
    <property type="project" value="TreeGrafter"/>
</dbReference>
<evidence type="ECO:0000256" key="3">
    <source>
        <dbReference type="PROSITE-ProRule" id="PRU00464"/>
    </source>
</evidence>
<dbReference type="AlphaFoldDB" id="Q8FTW3"/>
<evidence type="ECO:0000259" key="5">
    <source>
        <dbReference type="PROSITE" id="PS51084"/>
    </source>
</evidence>
<feature type="domain" description="HIT" evidence="5">
    <location>
        <begin position="18"/>
        <end position="126"/>
    </location>
</feature>
<sequence>MNTMFPRHGGELNADTCAFCTIIAGHDPDVREVYRNDHVVAFHPTEPATLGHTLVVPHRHVENVWDLAAEEANHLSQAVLLLSDAVRAAVHPEGLNIIQSNGEAATQTIPHLHVHLVPRFADDSMGDIWPVSTNFSEQKKDEVQSAIQRSVRTNPRFFDIPPNPEDRRKHLDLIQAVIARQSAASASAKSWLLPIITATFGFALTQESWQLGLIGAVVISLFAFLDVSYLHSEQMFRKLYAEVIRPGNQVPLYSLDPMHTNLPTTKEAATSQKKGRRPFLPPWPVWWSWSIAPFYTALLAVSLVVIFAASGSNEAEETGQSDTVHVLIERSNP</sequence>
<dbReference type="EMBL" id="BA000035">
    <property type="protein sequence ID" value="BAC17075.1"/>
    <property type="molecule type" value="Genomic_DNA"/>
</dbReference>
<keyword evidence="4" id="KW-0812">Transmembrane</keyword>
<protein>
    <recommendedName>
        <fullName evidence="5">HIT domain-containing protein</fullName>
    </recommendedName>
</protein>
<dbReference type="SUPFAM" id="SSF54197">
    <property type="entry name" value="HIT-like"/>
    <property type="match status" value="1"/>
</dbReference>
<dbReference type="Gene3D" id="3.30.428.10">
    <property type="entry name" value="HIT-like"/>
    <property type="match status" value="1"/>
</dbReference>
<evidence type="ECO:0000313" key="7">
    <source>
        <dbReference type="Proteomes" id="UP000001409"/>
    </source>
</evidence>
<feature type="active site" description="Tele-AMP-histidine intermediate" evidence="1">
    <location>
        <position position="113"/>
    </location>
</feature>
<dbReference type="InterPro" id="IPR039384">
    <property type="entry name" value="HINT"/>
</dbReference>
<proteinExistence type="predicted"/>
<dbReference type="PANTHER" id="PTHR46648">
    <property type="entry name" value="HIT FAMILY PROTEIN 1"/>
    <property type="match status" value="1"/>
</dbReference>
<keyword evidence="4" id="KW-0472">Membrane</keyword>
<organism evidence="6 7">
    <name type="scientific">Corynebacterium efficiens (strain DSM 44549 / YS-314 / AJ 12310 / JCM 11189 / NBRC 100395)</name>
    <dbReference type="NCBI Taxonomy" id="196164"/>
    <lineage>
        <taxon>Bacteria</taxon>
        <taxon>Bacillati</taxon>
        <taxon>Actinomycetota</taxon>
        <taxon>Actinomycetes</taxon>
        <taxon>Mycobacteriales</taxon>
        <taxon>Corynebacteriaceae</taxon>
        <taxon>Corynebacterium</taxon>
    </lineage>
</organism>
<dbReference type="KEGG" id="cef:CE0265"/>
<evidence type="ECO:0000256" key="2">
    <source>
        <dbReference type="PIRSR" id="PIRSR601310-3"/>
    </source>
</evidence>
<dbReference type="InterPro" id="IPR011146">
    <property type="entry name" value="HIT-like"/>
</dbReference>
<feature type="short sequence motif" description="Histidine triad motif" evidence="2 3">
    <location>
        <begin position="111"/>
        <end position="115"/>
    </location>
</feature>
<accession>Q8FTW3</accession>
<dbReference type="Pfam" id="PF01230">
    <property type="entry name" value="HIT"/>
    <property type="match status" value="1"/>
</dbReference>
<dbReference type="HOGENOM" id="CLU_833455_0_0_11"/>
<dbReference type="InterPro" id="IPR036265">
    <property type="entry name" value="HIT-like_sf"/>
</dbReference>